<dbReference type="InterPro" id="IPR050765">
    <property type="entry name" value="Riboflavin_Biosynth_HTPR"/>
</dbReference>
<feature type="domain" description="Bacterial bifunctional deaminase-reductase C-terminal" evidence="4">
    <location>
        <begin position="7"/>
        <end position="114"/>
    </location>
</feature>
<name>A0A2G5PH72_9MYCO</name>
<dbReference type="Gene3D" id="3.40.430.10">
    <property type="entry name" value="Dihydrofolate Reductase, subunit A"/>
    <property type="match status" value="1"/>
</dbReference>
<dbReference type="EMBL" id="PDCN02000001">
    <property type="protein sequence ID" value="PIB77662.1"/>
    <property type="molecule type" value="Genomic_DNA"/>
</dbReference>
<dbReference type="STRING" id="85968.GCA_900073015_01529"/>
<dbReference type="Pfam" id="PF01872">
    <property type="entry name" value="RibD_C"/>
    <property type="match status" value="1"/>
</dbReference>
<organism evidence="5 6">
    <name type="scientific">Mycolicibacterium brumae</name>
    <dbReference type="NCBI Taxonomy" id="85968"/>
    <lineage>
        <taxon>Bacteria</taxon>
        <taxon>Bacillati</taxon>
        <taxon>Actinomycetota</taxon>
        <taxon>Actinomycetes</taxon>
        <taxon>Mycobacteriales</taxon>
        <taxon>Mycobacteriaceae</taxon>
        <taxon>Mycolicibacterium</taxon>
    </lineage>
</organism>
<reference evidence="5 6" key="1">
    <citation type="journal article" date="2017" name="Infect. Genet. Evol.">
        <title>The new phylogeny of the genus Mycobacterium: The old and the news.</title>
        <authorList>
            <person name="Tortoli E."/>
            <person name="Fedrizzi T."/>
            <person name="Meehan C.J."/>
            <person name="Trovato A."/>
            <person name="Grottola A."/>
            <person name="Giacobazzi E."/>
            <person name="Serpini G.F."/>
            <person name="Tagliazucchi S."/>
            <person name="Fabio A."/>
            <person name="Bettua C."/>
            <person name="Bertorelli R."/>
            <person name="Frascaro F."/>
            <person name="De Sanctis V."/>
            <person name="Pecorari M."/>
            <person name="Jousson O."/>
            <person name="Segata N."/>
            <person name="Cirillo D.M."/>
        </authorList>
    </citation>
    <scope>NUCLEOTIDE SEQUENCE [LARGE SCALE GENOMIC DNA]</scope>
    <source>
        <strain evidence="5 6">CIP1034565</strain>
    </source>
</reference>
<dbReference type="PANTHER" id="PTHR38011">
    <property type="entry name" value="DIHYDROFOLATE REDUCTASE FAMILY PROTEIN (AFU_ORTHOLOGUE AFUA_8G06820)"/>
    <property type="match status" value="1"/>
</dbReference>
<dbReference type="GO" id="GO:0008703">
    <property type="term" value="F:5-amino-6-(5-phosphoribosylamino)uracil reductase activity"/>
    <property type="evidence" value="ECO:0007669"/>
    <property type="project" value="InterPro"/>
</dbReference>
<evidence type="ECO:0000256" key="2">
    <source>
        <dbReference type="ARBA" id="ARBA00022857"/>
    </source>
</evidence>
<dbReference type="PANTHER" id="PTHR38011:SF7">
    <property type="entry name" value="2,5-DIAMINO-6-RIBOSYLAMINO-4(3H)-PYRIMIDINONE 5'-PHOSPHATE REDUCTASE"/>
    <property type="match status" value="1"/>
</dbReference>
<dbReference type="GO" id="GO:0009231">
    <property type="term" value="P:riboflavin biosynthetic process"/>
    <property type="evidence" value="ECO:0007669"/>
    <property type="project" value="InterPro"/>
</dbReference>
<accession>A0A2G5PH72</accession>
<keyword evidence="2" id="KW-0521">NADP</keyword>
<protein>
    <submittedName>
        <fullName evidence="5">Pyrimidine reductase</fullName>
    </submittedName>
</protein>
<dbReference type="OrthoDB" id="9800865at2"/>
<gene>
    <name evidence="5" type="ORF">CQY22_001585</name>
</gene>
<evidence type="ECO:0000256" key="1">
    <source>
        <dbReference type="ARBA" id="ARBA00005104"/>
    </source>
</evidence>
<comment type="pathway">
    <text evidence="1">Cofactor biosynthesis; riboflavin biosynthesis.</text>
</comment>
<keyword evidence="3" id="KW-0560">Oxidoreductase</keyword>
<dbReference type="InterPro" id="IPR024072">
    <property type="entry name" value="DHFR-like_dom_sf"/>
</dbReference>
<evidence type="ECO:0000256" key="3">
    <source>
        <dbReference type="ARBA" id="ARBA00023002"/>
    </source>
</evidence>
<dbReference type="SUPFAM" id="SSF53597">
    <property type="entry name" value="Dihydrofolate reductase-like"/>
    <property type="match status" value="1"/>
</dbReference>
<proteinExistence type="predicted"/>
<evidence type="ECO:0000313" key="5">
    <source>
        <dbReference type="EMBL" id="PIB77662.1"/>
    </source>
</evidence>
<evidence type="ECO:0000313" key="6">
    <source>
        <dbReference type="Proteomes" id="UP000230551"/>
    </source>
</evidence>
<dbReference type="InterPro" id="IPR002734">
    <property type="entry name" value="RibDG_C"/>
</dbReference>
<comment type="caution">
    <text evidence="5">The sequence shown here is derived from an EMBL/GenBank/DDBJ whole genome shotgun (WGS) entry which is preliminary data.</text>
</comment>
<evidence type="ECO:0000259" key="4">
    <source>
        <dbReference type="Pfam" id="PF01872"/>
    </source>
</evidence>
<dbReference type="AlphaFoldDB" id="A0A2G5PH72"/>
<sequence>MVELLSAQASDTYKAHLRSIGVSYLIAGEDRLDMELAVRKIGEAFGVDEVILGGGANLNWSMIRDGLCDEVSLVLMPVADGENHTNSVFEANEKYSAAVPIGFTLLGVQALDDGSVWLRYSVDGPVS</sequence>
<dbReference type="Proteomes" id="UP000230551">
    <property type="component" value="Unassembled WGS sequence"/>
</dbReference>
<keyword evidence="6" id="KW-1185">Reference proteome</keyword>